<dbReference type="GO" id="GO:0046872">
    <property type="term" value="F:metal ion binding"/>
    <property type="evidence" value="ECO:0007669"/>
    <property type="project" value="UniProtKB-KW"/>
</dbReference>
<dbReference type="PANTHER" id="PTHR10543">
    <property type="entry name" value="BETA-CAROTENE DIOXYGENASE"/>
    <property type="match status" value="1"/>
</dbReference>
<dbReference type="GO" id="GO:0010436">
    <property type="term" value="F:carotenoid dioxygenase activity"/>
    <property type="evidence" value="ECO:0007669"/>
    <property type="project" value="TreeGrafter"/>
</dbReference>
<dbReference type="EC" id="1.13.11.-" evidence="6"/>
<dbReference type="Pfam" id="PF03055">
    <property type="entry name" value="RPE65"/>
    <property type="match status" value="1"/>
</dbReference>
<dbReference type="PANTHER" id="PTHR10543:SF89">
    <property type="entry name" value="CAROTENOID 9,10(9',10')-CLEAVAGE DIOXYGENASE 1"/>
    <property type="match status" value="1"/>
</dbReference>
<evidence type="ECO:0000256" key="3">
    <source>
        <dbReference type="ARBA" id="ARBA00023002"/>
    </source>
</evidence>
<evidence type="ECO:0000256" key="6">
    <source>
        <dbReference type="RuleBase" id="RU364048"/>
    </source>
</evidence>
<dbReference type="AlphaFoldDB" id="A0A0U2ZQW9"/>
<reference evidence="7" key="1">
    <citation type="submission" date="2015-10" db="EMBL/GenBank/DDBJ databases">
        <title>New simocyclinones: surprising evolutionary and biosynthetic insights.</title>
        <authorList>
            <person name="Bilyk O."/>
            <person name="Brotz E."/>
            <person name="Tokovenko B."/>
            <person name="Bechtold A."/>
            <person name="Paululat T."/>
            <person name="Luzhetskyy A."/>
        </authorList>
    </citation>
    <scope>NUCLEOTIDE SEQUENCE</scope>
    <source>
        <strain evidence="7">152608</strain>
    </source>
</reference>
<evidence type="ECO:0000256" key="4">
    <source>
        <dbReference type="ARBA" id="ARBA00023004"/>
    </source>
</evidence>
<dbReference type="GO" id="GO:0016121">
    <property type="term" value="P:carotene catabolic process"/>
    <property type="evidence" value="ECO:0007669"/>
    <property type="project" value="TreeGrafter"/>
</dbReference>
<dbReference type="InterPro" id="IPR004294">
    <property type="entry name" value="Carotenoid_Oase"/>
</dbReference>
<name>A0A0U2ZQW9_9ACTN</name>
<feature type="binding site" evidence="5">
    <location>
        <position position="200"/>
    </location>
    <ligand>
        <name>Fe cation</name>
        <dbReference type="ChEBI" id="CHEBI:24875"/>
        <note>catalytic</note>
    </ligand>
</feature>
<evidence type="ECO:0000313" key="7">
    <source>
        <dbReference type="EMBL" id="ALT05957.1"/>
    </source>
</evidence>
<accession>A0A0U2ZQW9</accession>
<comment type="cofactor">
    <cofactor evidence="5 6">
        <name>Fe(2+)</name>
        <dbReference type="ChEBI" id="CHEBI:29033"/>
    </cofactor>
    <text evidence="5 6">Binds 1 Fe(2+) ion per subunit.</text>
</comment>
<protein>
    <recommendedName>
        <fullName evidence="6">Dioxygenase</fullName>
        <ecNumber evidence="6">1.13.11.-</ecNumber>
    </recommendedName>
</protein>
<keyword evidence="2 5" id="KW-0479">Metal-binding</keyword>
<keyword evidence="4 5" id="KW-0408">Iron</keyword>
<feature type="binding site" evidence="5">
    <location>
        <position position="263"/>
    </location>
    <ligand>
        <name>Fe cation</name>
        <dbReference type="ChEBI" id="CHEBI:24875"/>
        <note>catalytic</note>
    </ligand>
</feature>
<keyword evidence="6" id="KW-0223">Dioxygenase</keyword>
<proteinExistence type="inferred from homology"/>
<sequence>MSIKAPYQGAFTPVREEVTAFDLPVTGRIPDELRGRYLRIGPNPLRLDDPRLNLFLGEGMVHGVRLRDGRAEWYRNRWVRSAAVARAFGEKVRRGSRFAGSDFAPNTHVIEHAGRILALVENGFRPYELTEDLDTVGPCDFRGTLPAGYAAHPKLDPHTGELHAVAYATRAEFVQYSVLSPAGMVTRIVNIPAPHRPVMHDFALTGRYVVLYDLPVVNSLVAAASGEPLVYDWRESRGARIGLLPRHGTEVRWFEIAPCWVFHTVNAYDNGDRVVVDVIRYPRMYTGLRLDGNSLPTLDRWIIDTVSGKVTETRLDDRAQEFPGVNPAVVSAPHRFGYAAVVPDMHSYFGPDDDVEGLPDQAYGDALLKHDFSAGTTAVRSLGRGHYTGEPVFVPRASADAEDEGYLLAYVHDPDRGASDLVILSAQDFTGEPLATVHLPARVPLGFHGSWIADPA</sequence>
<evidence type="ECO:0000256" key="1">
    <source>
        <dbReference type="ARBA" id="ARBA00006787"/>
    </source>
</evidence>
<keyword evidence="3 6" id="KW-0560">Oxidoreductase</keyword>
<feature type="binding site" evidence="5">
    <location>
        <position position="152"/>
    </location>
    <ligand>
        <name>Fe cation</name>
        <dbReference type="ChEBI" id="CHEBI:24875"/>
        <note>catalytic</note>
    </ligand>
</feature>
<evidence type="ECO:0000256" key="5">
    <source>
        <dbReference type="PIRSR" id="PIRSR604294-1"/>
    </source>
</evidence>
<gene>
    <name evidence="7" type="primary">smcC4</name>
    <name evidence="7" type="ORF">KSSN_24640</name>
</gene>
<dbReference type="EMBL" id="KU127235">
    <property type="protein sequence ID" value="ALT05957.1"/>
    <property type="molecule type" value="Genomic_DNA"/>
</dbReference>
<evidence type="ECO:0000256" key="2">
    <source>
        <dbReference type="ARBA" id="ARBA00022723"/>
    </source>
</evidence>
<comment type="similarity">
    <text evidence="1 6">Belongs to the carotenoid oxygenase family.</text>
</comment>
<feature type="binding site" evidence="5">
    <location>
        <position position="448"/>
    </location>
    <ligand>
        <name>Fe cation</name>
        <dbReference type="ChEBI" id="CHEBI:24875"/>
        <note>catalytic</note>
    </ligand>
</feature>
<organism evidence="7">
    <name type="scientific">Kitasatospora sp. 152608</name>
    <dbReference type="NCBI Taxonomy" id="1769566"/>
    <lineage>
        <taxon>Bacteria</taxon>
        <taxon>Bacillati</taxon>
        <taxon>Actinomycetota</taxon>
        <taxon>Actinomycetes</taxon>
        <taxon>Kitasatosporales</taxon>
        <taxon>Streptomycetaceae</taxon>
        <taxon>Kitasatospora</taxon>
    </lineage>
</organism>